<organism evidence="10 11">
    <name type="scientific">Halanaerobium kushneri</name>
    <dbReference type="NCBI Taxonomy" id="56779"/>
    <lineage>
        <taxon>Bacteria</taxon>
        <taxon>Bacillati</taxon>
        <taxon>Bacillota</taxon>
        <taxon>Clostridia</taxon>
        <taxon>Halanaerobiales</taxon>
        <taxon>Halanaerobiaceae</taxon>
        <taxon>Halanaerobium</taxon>
    </lineage>
</organism>
<dbReference type="Gene3D" id="2.60.40.10">
    <property type="entry name" value="Immunoglobulins"/>
    <property type="match status" value="2"/>
</dbReference>
<gene>
    <name evidence="10" type="ORF">SAMN05421834_10823</name>
</gene>
<proteinExistence type="inferred from homology"/>
<dbReference type="InterPro" id="IPR014718">
    <property type="entry name" value="GH-type_carb-bd"/>
</dbReference>
<dbReference type="Gene3D" id="2.60.120.260">
    <property type="entry name" value="Galactose-binding domain-like"/>
    <property type="match status" value="1"/>
</dbReference>
<protein>
    <recommendedName>
        <fullName evidence="4 8">Beta-galactosidase</fullName>
        <ecNumber evidence="3 8">3.2.1.23</ecNumber>
    </recommendedName>
    <alternativeName>
        <fullName evidence="7 8">Lactase</fullName>
    </alternativeName>
</protein>
<dbReference type="Gene3D" id="3.20.20.80">
    <property type="entry name" value="Glycosidases"/>
    <property type="match status" value="1"/>
</dbReference>
<evidence type="ECO:0000256" key="5">
    <source>
        <dbReference type="ARBA" id="ARBA00022801"/>
    </source>
</evidence>
<dbReference type="EC" id="3.2.1.23" evidence="3 8"/>
<dbReference type="Proteomes" id="UP000185669">
    <property type="component" value="Unassembled WGS sequence"/>
</dbReference>
<dbReference type="InterPro" id="IPR032312">
    <property type="entry name" value="LacZ_4"/>
</dbReference>
<evidence type="ECO:0000313" key="10">
    <source>
        <dbReference type="EMBL" id="SIQ77663.1"/>
    </source>
</evidence>
<evidence type="ECO:0000259" key="9">
    <source>
        <dbReference type="SMART" id="SM01038"/>
    </source>
</evidence>
<dbReference type="GO" id="GO:0005990">
    <property type="term" value="P:lactose catabolic process"/>
    <property type="evidence" value="ECO:0007669"/>
    <property type="project" value="TreeGrafter"/>
</dbReference>
<dbReference type="InterPro" id="IPR006103">
    <property type="entry name" value="Glyco_hydro_2_cat"/>
</dbReference>
<reference evidence="11" key="1">
    <citation type="submission" date="2017-01" db="EMBL/GenBank/DDBJ databases">
        <authorList>
            <person name="Varghese N."/>
            <person name="Submissions S."/>
        </authorList>
    </citation>
    <scope>NUCLEOTIDE SEQUENCE [LARGE SCALE GENOMIC DNA]</scope>
    <source>
        <strain evidence="11">ATCC 700103</strain>
    </source>
</reference>
<dbReference type="InterPro" id="IPR017853">
    <property type="entry name" value="GH"/>
</dbReference>
<comment type="similarity">
    <text evidence="2 8">Belongs to the glycosyl hydrolase 2 family.</text>
</comment>
<evidence type="ECO:0000256" key="1">
    <source>
        <dbReference type="ARBA" id="ARBA00001412"/>
    </source>
</evidence>
<dbReference type="SUPFAM" id="SSF49303">
    <property type="entry name" value="beta-Galactosidase/glucuronidase domain"/>
    <property type="match status" value="2"/>
</dbReference>
<dbReference type="Pfam" id="PF16353">
    <property type="entry name" value="LacZ_4"/>
    <property type="match status" value="1"/>
</dbReference>
<evidence type="ECO:0000256" key="6">
    <source>
        <dbReference type="ARBA" id="ARBA00023295"/>
    </source>
</evidence>
<dbReference type="SUPFAM" id="SSF74650">
    <property type="entry name" value="Galactose mutarotase-like"/>
    <property type="match status" value="1"/>
</dbReference>
<feature type="domain" description="Beta galactosidase small chain/" evidence="9">
    <location>
        <begin position="744"/>
        <end position="1020"/>
    </location>
</feature>
<evidence type="ECO:0000256" key="3">
    <source>
        <dbReference type="ARBA" id="ARBA00012756"/>
    </source>
</evidence>
<keyword evidence="6 8" id="KW-0326">Glycosidase</keyword>
<dbReference type="GO" id="GO:0009341">
    <property type="term" value="C:beta-galactosidase complex"/>
    <property type="evidence" value="ECO:0007669"/>
    <property type="project" value="InterPro"/>
</dbReference>
<dbReference type="EMBL" id="FTNC01000008">
    <property type="protein sequence ID" value="SIQ77663.1"/>
    <property type="molecule type" value="Genomic_DNA"/>
</dbReference>
<dbReference type="PANTHER" id="PTHR46323:SF2">
    <property type="entry name" value="BETA-GALACTOSIDASE"/>
    <property type="match status" value="1"/>
</dbReference>
<evidence type="ECO:0000256" key="2">
    <source>
        <dbReference type="ARBA" id="ARBA00007401"/>
    </source>
</evidence>
<dbReference type="InterPro" id="IPR006101">
    <property type="entry name" value="Glyco_hydro_2"/>
</dbReference>
<keyword evidence="5 8" id="KW-0378">Hydrolase</keyword>
<dbReference type="InterPro" id="IPR050347">
    <property type="entry name" value="Bact_Beta-galactosidase"/>
</dbReference>
<dbReference type="InterPro" id="IPR006102">
    <property type="entry name" value="Ig-like_GH2"/>
</dbReference>
<dbReference type="InterPro" id="IPR008979">
    <property type="entry name" value="Galactose-bd-like_sf"/>
</dbReference>
<evidence type="ECO:0000256" key="4">
    <source>
        <dbReference type="ARBA" id="ARBA00013303"/>
    </source>
</evidence>
<dbReference type="Pfam" id="PF02929">
    <property type="entry name" value="Bgal_small_N"/>
    <property type="match status" value="1"/>
</dbReference>
<dbReference type="InterPro" id="IPR004199">
    <property type="entry name" value="B-gal_small/dom_5"/>
</dbReference>
<dbReference type="FunFam" id="3.20.20.80:FF:000018">
    <property type="entry name" value="Beta-galactosidase"/>
    <property type="match status" value="1"/>
</dbReference>
<dbReference type="GO" id="GO:0030246">
    <property type="term" value="F:carbohydrate binding"/>
    <property type="evidence" value="ECO:0007669"/>
    <property type="project" value="InterPro"/>
</dbReference>
<dbReference type="SUPFAM" id="SSF51445">
    <property type="entry name" value="(Trans)glycosidases"/>
    <property type="match status" value="1"/>
</dbReference>
<dbReference type="SUPFAM" id="SSF49785">
    <property type="entry name" value="Galactose-binding domain-like"/>
    <property type="match status" value="1"/>
</dbReference>
<keyword evidence="11" id="KW-1185">Reference proteome</keyword>
<dbReference type="PROSITE" id="PS00719">
    <property type="entry name" value="GLYCOSYL_HYDROL_F2_1"/>
    <property type="match status" value="1"/>
</dbReference>
<dbReference type="SMART" id="SM01038">
    <property type="entry name" value="Bgal_small_N"/>
    <property type="match status" value="1"/>
</dbReference>
<dbReference type="RefSeq" id="WP_076544642.1">
    <property type="nucleotide sequence ID" value="NZ_FTNC01000008.1"/>
</dbReference>
<dbReference type="STRING" id="56779.SAMN05421834_10823"/>
<dbReference type="GO" id="GO:0004565">
    <property type="term" value="F:beta-galactosidase activity"/>
    <property type="evidence" value="ECO:0007669"/>
    <property type="project" value="UniProtKB-EC"/>
</dbReference>
<dbReference type="InterPro" id="IPR013783">
    <property type="entry name" value="Ig-like_fold"/>
</dbReference>
<dbReference type="InterPro" id="IPR006104">
    <property type="entry name" value="Glyco_hydro_2_N"/>
</dbReference>
<dbReference type="InterPro" id="IPR011013">
    <property type="entry name" value="Gal_mutarotase_sf_dom"/>
</dbReference>
<name>A0A1N6VIF5_9FIRM</name>
<dbReference type="Gene3D" id="2.70.98.10">
    <property type="match status" value="1"/>
</dbReference>
<dbReference type="InterPro" id="IPR023230">
    <property type="entry name" value="Glyco_hydro_2_CS"/>
</dbReference>
<evidence type="ECO:0000256" key="8">
    <source>
        <dbReference type="RuleBase" id="RU361154"/>
    </source>
</evidence>
<dbReference type="Pfam" id="PF00703">
    <property type="entry name" value="Glyco_hydro_2"/>
    <property type="match status" value="1"/>
</dbReference>
<dbReference type="OrthoDB" id="9762066at2"/>
<comment type="catalytic activity">
    <reaction evidence="1 8">
        <text>Hydrolysis of terminal non-reducing beta-D-galactose residues in beta-D-galactosides.</text>
        <dbReference type="EC" id="3.2.1.23"/>
    </reaction>
</comment>
<evidence type="ECO:0000313" key="11">
    <source>
        <dbReference type="Proteomes" id="UP000185669"/>
    </source>
</evidence>
<dbReference type="Pfam" id="PF02837">
    <property type="entry name" value="Glyco_hydro_2_N"/>
    <property type="match status" value="1"/>
</dbReference>
<dbReference type="Pfam" id="PF02836">
    <property type="entry name" value="Glyco_hydro_2_C"/>
    <property type="match status" value="1"/>
</dbReference>
<accession>A0A1N6VIF5</accession>
<sequence>MREWENPGIYAVNKRLPHANRIFFLDQETLTDYNFKSLNGEWDFKYLSDHNTYQQEFYKNEFSTLDWDQITVPSNWQLEGYDRPHYTNVNYPFPVEPPKVPSENPAGLYRREFYLSPDLEGEQNLIRFEGVDSAFYLWLNGEYIGYSQGSRLAAEFDLSEYLNYGGENTLAVKVIKWSDGSYLEDQDMWWLSGIFRDVYLYSQPFFQIEDFKIESEFKRNLELGILKCDFEVLSYQEYISEGSQIKIDLYDQGVKIAEKRLELSELKKTRLNKFKTELEVTEPVPWSAENPYLYQLEIRLLNPAGEKIQTVRQKVAFRTVEIKNAQLLVNGQAVMIRGVNRHDFDPDLGRTVSREKMEEDILLMKKHNINAVRTAHYPNHPYFYELCDKYGLYVLAETDIECHGMEPVGRWDELAESEDWRGAFLDRMERMVEHYKNHPSIIIWSLGNESGFGDNHRKMAELTRRLDPTRPIHYEGDRKQEIADIIGPMYPSIDQTAELAQKQEKPVILCEYAHAMGNGPGELKEYWDVFYEYPSAQGGFIWDWLDQGIAVENSAGEICYTYGGDFGDQPNDKNFNINGLVFPDRTPSPGLTEYKYIMAPFKIKDFDFKAGKVKIENQFNFIDSSDYRLNWEVKTAGLVIESGSQDFTLRAGDTQDFKVEGLRLSDLELIIEEKGIEIESALPVDSYLNFSIVLKNSQSWAAAGHEITFKQFKLPYIFDSLYHPAQKHLKNKSLSINENDLYLKVKGDQFSIFFDKGTGKLSEYIYRGKSLIEKGPELSFWRAPIDNDNTDITYNYTAEWKKQGIDKLRQRLDELKIVETKANYIVIKSRFTIGPAAKDLLIKAELNYKIYNNGEVELDTAGEFADQKEYSLPRIALELELSQDLETVSWFGRGPGESYPDSKRAAYIDLFTKKIGELHTPYVYPQDNGNRSENKWLQFKNRVGAGINFYNSREFDFTAHCYSKGDLELAQHDCELPFRDEIYLELIHKNRGLGSTSCGPRSLKKYELKVKEFEFQIRFKGLDY</sequence>
<dbReference type="PRINTS" id="PR00132">
    <property type="entry name" value="GLHYDRLASE2"/>
</dbReference>
<dbReference type="InterPro" id="IPR036156">
    <property type="entry name" value="Beta-gal/glucu_dom_sf"/>
</dbReference>
<dbReference type="PANTHER" id="PTHR46323">
    <property type="entry name" value="BETA-GALACTOSIDASE"/>
    <property type="match status" value="1"/>
</dbReference>
<dbReference type="AlphaFoldDB" id="A0A1N6VIF5"/>
<evidence type="ECO:0000256" key="7">
    <source>
        <dbReference type="ARBA" id="ARBA00032230"/>
    </source>
</evidence>